<sequence>MGRGGVAIGASLAAGDGAAGLRQAQIAYLLRSIEPSRVERIAPPPGDLRLQFRQRHGKDSFIYKNRLSGVERTGSLDCARYFKLRTKLQNAHKAANLTRVQGNHFPAGSRAEPSWVQGNALAG</sequence>
<dbReference type="AlphaFoldDB" id="A0A1Y2JZB4"/>
<name>A0A1Y2JZB4_9PROT</name>
<dbReference type="STRING" id="1434232.MAIT1_00722"/>
<evidence type="ECO:0000313" key="2">
    <source>
        <dbReference type="Proteomes" id="UP000194003"/>
    </source>
</evidence>
<accession>A0A1Y2JZB4</accession>
<organism evidence="1 2">
    <name type="scientific">Magnetofaba australis IT-1</name>
    <dbReference type="NCBI Taxonomy" id="1434232"/>
    <lineage>
        <taxon>Bacteria</taxon>
        <taxon>Pseudomonadati</taxon>
        <taxon>Pseudomonadota</taxon>
        <taxon>Magnetococcia</taxon>
        <taxon>Magnetococcales</taxon>
        <taxon>Magnetococcaceae</taxon>
        <taxon>Magnetofaba</taxon>
    </lineage>
</organism>
<evidence type="ECO:0000313" key="1">
    <source>
        <dbReference type="EMBL" id="OSM00250.1"/>
    </source>
</evidence>
<keyword evidence="2" id="KW-1185">Reference proteome</keyword>
<dbReference type="Proteomes" id="UP000194003">
    <property type="component" value="Unassembled WGS sequence"/>
</dbReference>
<reference evidence="1 2" key="1">
    <citation type="journal article" date="2016" name="BMC Genomics">
        <title>Combined genomic and structural analyses of a cultured magnetotactic bacterium reveals its niche adaptation to a dynamic environment.</title>
        <authorList>
            <person name="Araujo A.C."/>
            <person name="Morillo V."/>
            <person name="Cypriano J."/>
            <person name="Teixeira L.C."/>
            <person name="Leao P."/>
            <person name="Lyra S."/>
            <person name="Almeida L.G."/>
            <person name="Bazylinski D.A."/>
            <person name="Vasconcellos A.T."/>
            <person name="Abreu F."/>
            <person name="Lins U."/>
        </authorList>
    </citation>
    <scope>NUCLEOTIDE SEQUENCE [LARGE SCALE GENOMIC DNA]</scope>
    <source>
        <strain evidence="1 2">IT-1</strain>
    </source>
</reference>
<protein>
    <submittedName>
        <fullName evidence="1">Uncharacterized protein</fullName>
    </submittedName>
</protein>
<gene>
    <name evidence="1" type="ORF">MAIT1_00722</name>
</gene>
<proteinExistence type="predicted"/>
<comment type="caution">
    <text evidence="1">The sequence shown here is derived from an EMBL/GenBank/DDBJ whole genome shotgun (WGS) entry which is preliminary data.</text>
</comment>
<dbReference type="EMBL" id="LVJN01000021">
    <property type="protein sequence ID" value="OSM00250.1"/>
    <property type="molecule type" value="Genomic_DNA"/>
</dbReference>